<evidence type="ECO:0000256" key="9">
    <source>
        <dbReference type="ARBA" id="ARBA00030397"/>
    </source>
</evidence>
<evidence type="ECO:0000313" key="13">
    <source>
        <dbReference type="Proteomes" id="UP001525890"/>
    </source>
</evidence>
<evidence type="ECO:0000256" key="7">
    <source>
        <dbReference type="ARBA" id="ARBA00023669"/>
    </source>
</evidence>
<protein>
    <recommendedName>
        <fullName evidence="6">Carboxysome assembly protein CcmM</fullName>
    </recommendedName>
    <alternativeName>
        <fullName evidence="9">Carbon dioxide concentrating mechanism protein CcmM</fullName>
    </alternativeName>
</protein>
<dbReference type="SUPFAM" id="SSF51161">
    <property type="entry name" value="Trimeric LpxA-like enzymes"/>
    <property type="match status" value="1"/>
</dbReference>
<keyword evidence="7" id="KW-1282">Carboxysome</keyword>
<dbReference type="RefSeq" id="WP_368006220.1">
    <property type="nucleotide sequence ID" value="NZ_JAMXFF010000011.1"/>
</dbReference>
<keyword evidence="13" id="KW-1185">Reference proteome</keyword>
<evidence type="ECO:0000256" key="10">
    <source>
        <dbReference type="SAM" id="MobiDB-lite"/>
    </source>
</evidence>
<evidence type="ECO:0000259" key="11">
    <source>
        <dbReference type="SMART" id="SM00961"/>
    </source>
</evidence>
<feature type="domain" description="Ribulose bisphosphate carboxylase small subunit" evidence="11">
    <location>
        <begin position="335"/>
        <end position="428"/>
    </location>
</feature>
<feature type="domain" description="Ribulose bisphosphate carboxylase small subunit" evidence="11">
    <location>
        <begin position="456"/>
        <end position="546"/>
    </location>
</feature>
<comment type="subcellular location">
    <subcellularLocation>
        <location evidence="4">Carboxysome</location>
    </subcellularLocation>
</comment>
<evidence type="ECO:0000256" key="2">
    <source>
        <dbReference type="ARBA" id="ARBA00022737"/>
    </source>
</evidence>
<dbReference type="InterPro" id="IPR047223">
    <property type="entry name" value="CA_gamma_LbH"/>
</dbReference>
<dbReference type="Pfam" id="PF00101">
    <property type="entry name" value="RuBisCO_small"/>
    <property type="match status" value="3"/>
</dbReference>
<dbReference type="InterPro" id="IPR011004">
    <property type="entry name" value="Trimer_LpxA-like_sf"/>
</dbReference>
<evidence type="ECO:0000256" key="8">
    <source>
        <dbReference type="ARBA" id="ARBA00024446"/>
    </source>
</evidence>
<feature type="compositionally biased region" description="Polar residues" evidence="10">
    <location>
        <begin position="430"/>
        <end position="446"/>
    </location>
</feature>
<evidence type="ECO:0000313" key="12">
    <source>
        <dbReference type="EMBL" id="MCT7966582.1"/>
    </source>
</evidence>
<feature type="region of interest" description="Disordered" evidence="10">
    <location>
        <begin position="307"/>
        <end position="346"/>
    </location>
</feature>
<feature type="region of interest" description="Disordered" evidence="10">
    <location>
        <begin position="430"/>
        <end position="462"/>
    </location>
</feature>
<feature type="domain" description="Ribulose bisphosphate carboxylase small subunit" evidence="11">
    <location>
        <begin position="220"/>
        <end position="310"/>
    </location>
</feature>
<dbReference type="PIRSF" id="PIRSF037250">
    <property type="entry name" value="CcmM"/>
    <property type="match status" value="1"/>
</dbReference>
<sequence length="546" mass="59332">MVVRSKAAPPTPWSKNMAEPQIHKTAYVHSFSNMIGDVRVGAHVLVAPGTSIRADEGTPFSIGEYSNIQDGVVIHGLDAGRVVGDDNNPYSVWIGKNCSIAHMALIHGPAYVGDSCFIGFRSTVFNARVGKGCIVMMHALIQDVEIPPGKYIPSGAIITNQQQADRLPNVTETDTKFATHVLGINEALRSGYHCVEDKACVLEIRNETPGAVSSNGNATKQETMTITQEAISQVRDLLAGGYRIGTEHVDERRFRMGSWQSCAPIESKNLSEVISSLEQCLAEHRGEYVRLIGIDAKAKRRVLETIVQRPNGQVSSSNGNGNSSYRPSHSPSSYSAPAGNGGGLPTELAEQVHHILTQGLRLGTEYVDERRFRTGSWKSCAPIESKNESQVLAELVNCLKEHQGEYVRLIGIDPKAKRRVVETIIQRPNETVATNGNGRPSSAGQTYSSSYNSAPSGGSGNLDQGVADMVRQILSQGFRLGAEHVNKRRFNNGSWESCGAIDTQNPSQALAAVEGFMRQYAGEYVRLIGIDPKAKRRVVETIVQRP</sequence>
<evidence type="ECO:0000256" key="5">
    <source>
        <dbReference type="ARBA" id="ARBA00023595"/>
    </source>
</evidence>
<evidence type="ECO:0000256" key="1">
    <source>
        <dbReference type="ARBA" id="ARBA00022531"/>
    </source>
</evidence>
<evidence type="ECO:0000256" key="6">
    <source>
        <dbReference type="ARBA" id="ARBA00023636"/>
    </source>
</evidence>
<dbReference type="InterPro" id="IPR036385">
    <property type="entry name" value="RuBisCO_ssu_sf"/>
</dbReference>
<dbReference type="Gene3D" id="2.160.10.10">
    <property type="entry name" value="Hexapeptide repeat proteins"/>
    <property type="match status" value="1"/>
</dbReference>
<dbReference type="InterPro" id="IPR052265">
    <property type="entry name" value="Gamma-CA"/>
</dbReference>
<dbReference type="Proteomes" id="UP001525890">
    <property type="component" value="Unassembled WGS sequence"/>
</dbReference>
<evidence type="ECO:0000256" key="4">
    <source>
        <dbReference type="ARBA" id="ARBA00023587"/>
    </source>
</evidence>
<dbReference type="SMART" id="SM00961">
    <property type="entry name" value="RuBisCO_small"/>
    <property type="match status" value="3"/>
</dbReference>
<dbReference type="InterPro" id="IPR000894">
    <property type="entry name" value="RuBisCO_ssu_dom"/>
</dbReference>
<accession>A0ABT2MP98</accession>
<dbReference type="CDD" id="cd00307">
    <property type="entry name" value="RuBisCO_small_like"/>
    <property type="match status" value="3"/>
</dbReference>
<comment type="similarity">
    <text evidence="5">Belongs to the gamma-class carbonic anhydrase family.</text>
</comment>
<keyword evidence="8" id="KW-1283">Bacterial microcompartment</keyword>
<keyword evidence="1" id="KW-0602">Photosynthesis</keyword>
<dbReference type="SUPFAM" id="SSF55239">
    <property type="entry name" value="RuBisCO, small subunit"/>
    <property type="match status" value="3"/>
</dbReference>
<keyword evidence="2" id="KW-0677">Repeat</keyword>
<dbReference type="InterPro" id="IPR017156">
    <property type="entry name" value="CcmM"/>
</dbReference>
<comment type="caution">
    <text evidence="12">The sequence shown here is derived from an EMBL/GenBank/DDBJ whole genome shotgun (WGS) entry which is preliminary data.</text>
</comment>
<reference evidence="12 13" key="1">
    <citation type="journal article" date="2022" name="Front. Microbiol.">
        <title>High genomic differentiation and limited gene flow indicate recent cryptic speciation within the genus Laspinema (cyanobacteria).</title>
        <authorList>
            <person name="Stanojkovic A."/>
            <person name="Skoupy S."/>
            <person name="Skaloud P."/>
            <person name="Dvorak P."/>
        </authorList>
    </citation>
    <scope>NUCLEOTIDE SEQUENCE [LARGE SCALE GENOMIC DNA]</scope>
    <source>
        <strain evidence="12 13">D2a</strain>
    </source>
</reference>
<dbReference type="PANTHER" id="PTHR43360:SF1">
    <property type="entry name" value="CARBOXYSOME ASSEMBLY PROTEIN CCMM"/>
    <property type="match status" value="1"/>
</dbReference>
<gene>
    <name evidence="12" type="ORF">NG799_09580</name>
</gene>
<proteinExistence type="inferred from homology"/>
<dbReference type="Gene3D" id="3.30.190.10">
    <property type="entry name" value="Ribulose bisphosphate carboxylase, small subunit"/>
    <property type="match status" value="3"/>
</dbReference>
<evidence type="ECO:0000256" key="3">
    <source>
        <dbReference type="ARBA" id="ARBA00023300"/>
    </source>
</evidence>
<dbReference type="PANTHER" id="PTHR43360">
    <property type="entry name" value="CARBON DIOXIDE CONCENTRATING MECHANISM PROTEIN CCMM"/>
    <property type="match status" value="1"/>
</dbReference>
<dbReference type="EMBL" id="JAMXFF010000011">
    <property type="protein sequence ID" value="MCT7966582.1"/>
    <property type="molecule type" value="Genomic_DNA"/>
</dbReference>
<keyword evidence="3" id="KW-0120">Carbon dioxide fixation</keyword>
<feature type="compositionally biased region" description="Low complexity" evidence="10">
    <location>
        <begin position="447"/>
        <end position="456"/>
    </location>
</feature>
<dbReference type="CDD" id="cd00710">
    <property type="entry name" value="LbH_gamma_CA"/>
    <property type="match status" value="1"/>
</dbReference>
<name>A0ABT2MP98_9CYAN</name>
<feature type="compositionally biased region" description="Low complexity" evidence="10">
    <location>
        <begin position="315"/>
        <end position="335"/>
    </location>
</feature>
<organism evidence="12 13">
    <name type="scientific">Laspinema palackyanum D2a</name>
    <dbReference type="NCBI Taxonomy" id="2953684"/>
    <lineage>
        <taxon>Bacteria</taxon>
        <taxon>Bacillati</taxon>
        <taxon>Cyanobacteriota</taxon>
        <taxon>Cyanophyceae</taxon>
        <taxon>Oscillatoriophycideae</taxon>
        <taxon>Oscillatoriales</taxon>
        <taxon>Laspinemataceae</taxon>
        <taxon>Laspinema</taxon>
        <taxon>Laspinema palackyanum</taxon>
    </lineage>
</organism>